<dbReference type="EMBL" id="HQ201416">
    <property type="protein sequence ID" value="ADY11105.1"/>
    <property type="molecule type" value="Genomic_DNA"/>
</dbReference>
<keyword evidence="2" id="KW-0614">Plasmid</keyword>
<geneLocation type="plasmid" evidence="2">
    <name>p838C-R1</name>
</geneLocation>
<sequence length="109" mass="12504">MRCTFRHAESRHQATVRMLANPDESPCKTIYGSFRTDTSFAPSRNLYRRDGALRRSNRDNPPVHRGYRVPDAIPQPAIPDGTDFCRSGRCSSHPRLIFHTVHAQSQQRI</sequence>
<accession>F1C5H0</accession>
<evidence type="ECO:0000256" key="1">
    <source>
        <dbReference type="SAM" id="MobiDB-lite"/>
    </source>
</evidence>
<feature type="region of interest" description="Disordered" evidence="1">
    <location>
        <begin position="49"/>
        <end position="75"/>
    </location>
</feature>
<evidence type="ECO:0000313" key="2">
    <source>
        <dbReference type="EMBL" id="ADY11105.1"/>
    </source>
</evidence>
<feature type="compositionally biased region" description="Basic and acidic residues" evidence="1">
    <location>
        <begin position="49"/>
        <end position="62"/>
    </location>
</feature>
<protein>
    <submittedName>
        <fullName evidence="2">Uncharacterized protein</fullName>
    </submittedName>
</protein>
<reference evidence="2" key="1">
    <citation type="submission" date="2010-08" db="EMBL/GenBank/DDBJ databases">
        <title>Antibiotic resistance dissemination by transposition of a Tn4-like transposon into a mobilisable Escherichia coli plasmid within the human gut.</title>
        <authorList>
            <person name="Pinyon J.L."/>
            <person name="Hall R.M."/>
        </authorList>
    </citation>
    <scope>NUCLEOTIDE SEQUENCE</scope>
    <source>
        <plasmid evidence="2">p838C-R1</plasmid>
    </source>
</reference>
<organism evidence="2">
    <name type="scientific">Escherichia coli</name>
    <dbReference type="NCBI Taxonomy" id="562"/>
    <lineage>
        <taxon>Bacteria</taxon>
        <taxon>Pseudomonadati</taxon>
        <taxon>Pseudomonadota</taxon>
        <taxon>Gammaproteobacteria</taxon>
        <taxon>Enterobacterales</taxon>
        <taxon>Enterobacteriaceae</taxon>
        <taxon>Escherichia</taxon>
    </lineage>
</organism>
<proteinExistence type="predicted"/>
<dbReference type="AlphaFoldDB" id="F1C5H0"/>
<name>F1C5H0_ECOLX</name>